<organism evidence="2 3">
    <name type="scientific">Koribacter versatilis (strain Ellin345)</name>
    <dbReference type="NCBI Taxonomy" id="204669"/>
    <lineage>
        <taxon>Bacteria</taxon>
        <taxon>Pseudomonadati</taxon>
        <taxon>Acidobacteriota</taxon>
        <taxon>Terriglobia</taxon>
        <taxon>Terriglobales</taxon>
        <taxon>Candidatus Korobacteraceae</taxon>
        <taxon>Candidatus Korobacter</taxon>
    </lineage>
</organism>
<dbReference type="Pfam" id="PF02915">
    <property type="entry name" value="Rubrerythrin"/>
    <property type="match status" value="1"/>
</dbReference>
<evidence type="ECO:0000259" key="1">
    <source>
        <dbReference type="PROSITE" id="PS50905"/>
    </source>
</evidence>
<feature type="domain" description="Ferritin-like diiron" evidence="1">
    <location>
        <begin position="4"/>
        <end position="147"/>
    </location>
</feature>
<proteinExistence type="predicted"/>
<accession>Q1IN13</accession>
<dbReference type="CDD" id="cd01041">
    <property type="entry name" value="Rubrerythrin"/>
    <property type="match status" value="1"/>
</dbReference>
<dbReference type="SUPFAM" id="SSF57802">
    <property type="entry name" value="Rubredoxin-like"/>
    <property type="match status" value="1"/>
</dbReference>
<gene>
    <name evidence="2" type="ordered locus">Acid345_2736</name>
</gene>
<name>Q1IN13_KORVE</name>
<dbReference type="GO" id="GO:0016491">
    <property type="term" value="F:oxidoreductase activity"/>
    <property type="evidence" value="ECO:0007669"/>
    <property type="project" value="InterPro"/>
</dbReference>
<dbReference type="EMBL" id="CP000360">
    <property type="protein sequence ID" value="ABF41737.1"/>
    <property type="molecule type" value="Genomic_DNA"/>
</dbReference>
<dbReference type="PANTHER" id="PTHR33746:SF4">
    <property type="entry name" value="RUBRERYTHRIN"/>
    <property type="match status" value="1"/>
</dbReference>
<dbReference type="eggNOG" id="COG1592">
    <property type="taxonomic scope" value="Bacteria"/>
</dbReference>
<dbReference type="PROSITE" id="PS50905">
    <property type="entry name" value="FERRITIN_LIKE"/>
    <property type="match status" value="1"/>
</dbReference>
<dbReference type="InterPro" id="IPR009040">
    <property type="entry name" value="Ferritin-like_diiron"/>
</dbReference>
<dbReference type="PANTHER" id="PTHR33746">
    <property type="entry name" value="RUBRERYTHRIN"/>
    <property type="match status" value="1"/>
</dbReference>
<dbReference type="HOGENOM" id="CLU_095256_1_0_0"/>
<dbReference type="InterPro" id="IPR003251">
    <property type="entry name" value="Rr_diiron-bd_dom"/>
</dbReference>
<dbReference type="Gene3D" id="1.20.1260.10">
    <property type="match status" value="1"/>
</dbReference>
<reference evidence="2 3" key="1">
    <citation type="journal article" date="2009" name="Appl. Environ. Microbiol.">
        <title>Three genomes from the phylum Acidobacteria provide insight into the lifestyles of these microorganisms in soils.</title>
        <authorList>
            <person name="Ward N.L."/>
            <person name="Challacombe J.F."/>
            <person name="Janssen P.H."/>
            <person name="Henrissat B."/>
            <person name="Coutinho P.M."/>
            <person name="Wu M."/>
            <person name="Xie G."/>
            <person name="Haft D.H."/>
            <person name="Sait M."/>
            <person name="Badger J."/>
            <person name="Barabote R.D."/>
            <person name="Bradley B."/>
            <person name="Brettin T.S."/>
            <person name="Brinkac L.M."/>
            <person name="Bruce D."/>
            <person name="Creasy T."/>
            <person name="Daugherty S.C."/>
            <person name="Davidsen T.M."/>
            <person name="DeBoy R.T."/>
            <person name="Detter J.C."/>
            <person name="Dodson R.J."/>
            <person name="Durkin A.S."/>
            <person name="Ganapathy A."/>
            <person name="Gwinn-Giglio M."/>
            <person name="Han C.S."/>
            <person name="Khouri H."/>
            <person name="Kiss H."/>
            <person name="Kothari S.P."/>
            <person name="Madupu R."/>
            <person name="Nelson K.E."/>
            <person name="Nelson W.C."/>
            <person name="Paulsen I."/>
            <person name="Penn K."/>
            <person name="Ren Q."/>
            <person name="Rosovitz M.J."/>
            <person name="Selengut J.D."/>
            <person name="Shrivastava S."/>
            <person name="Sullivan S.A."/>
            <person name="Tapia R."/>
            <person name="Thompson L.S."/>
            <person name="Watkins K.L."/>
            <person name="Yang Q."/>
            <person name="Yu C."/>
            <person name="Zafar N."/>
            <person name="Zhou L."/>
            <person name="Kuske C.R."/>
        </authorList>
    </citation>
    <scope>NUCLEOTIDE SEQUENCE [LARGE SCALE GENOMIC DNA]</scope>
    <source>
        <strain evidence="2 3">Ellin345</strain>
    </source>
</reference>
<dbReference type="RefSeq" id="WP_011523538.1">
    <property type="nucleotide sequence ID" value="NC_008009.1"/>
</dbReference>
<dbReference type="EnsemblBacteria" id="ABF41737">
    <property type="protein sequence ID" value="ABF41737"/>
    <property type="gene ID" value="Acid345_2736"/>
</dbReference>
<evidence type="ECO:0000313" key="2">
    <source>
        <dbReference type="EMBL" id="ABF41737.1"/>
    </source>
</evidence>
<dbReference type="Gene3D" id="2.20.28.10">
    <property type="match status" value="1"/>
</dbReference>
<dbReference type="GO" id="GO:0046872">
    <property type="term" value="F:metal ion binding"/>
    <property type="evidence" value="ECO:0007669"/>
    <property type="project" value="InterPro"/>
</dbReference>
<evidence type="ECO:0000313" key="3">
    <source>
        <dbReference type="Proteomes" id="UP000002432"/>
    </source>
</evidence>
<protein>
    <submittedName>
        <fullName evidence="2">Rubrerythrin</fullName>
    </submittedName>
</protein>
<keyword evidence="3" id="KW-1185">Reference proteome</keyword>
<dbReference type="OrthoDB" id="9799749at2"/>
<dbReference type="InterPro" id="IPR012347">
    <property type="entry name" value="Ferritin-like"/>
</dbReference>
<dbReference type="InterPro" id="IPR052753">
    <property type="entry name" value="Rbr2/Nigerythrin"/>
</dbReference>
<dbReference type="KEGG" id="aba:Acid345_2736"/>
<dbReference type="AlphaFoldDB" id="Q1IN13"/>
<dbReference type="SUPFAM" id="SSF47240">
    <property type="entry name" value="Ferritin-like"/>
    <property type="match status" value="1"/>
</dbReference>
<sequence>MPTVAVESTTLQHLQTAYDGESNARVRYRLFAVQADLDGYRDVASLFRAAARAEQIHAENHARVIRSLGADPTCHIVPINVHNTATNLRDAIKGEEYERDVMYPEFIAEAKKSRQNAAARTFSYALDAEAEHARLYRAALDNLTAGRSEVTYYICLVCGFTTSDAEIARCTICNNPREKFEVVS</sequence>
<dbReference type="Proteomes" id="UP000002432">
    <property type="component" value="Chromosome"/>
</dbReference>
<dbReference type="STRING" id="204669.Acid345_2736"/>
<dbReference type="InterPro" id="IPR009078">
    <property type="entry name" value="Ferritin-like_SF"/>
</dbReference>